<organism evidence="1 2">
    <name type="scientific">Alsobacter ponti</name>
    <dbReference type="NCBI Taxonomy" id="2962936"/>
    <lineage>
        <taxon>Bacteria</taxon>
        <taxon>Pseudomonadati</taxon>
        <taxon>Pseudomonadota</taxon>
        <taxon>Alphaproteobacteria</taxon>
        <taxon>Hyphomicrobiales</taxon>
        <taxon>Alsobacteraceae</taxon>
        <taxon>Alsobacter</taxon>
    </lineage>
</organism>
<reference evidence="1 2" key="1">
    <citation type="submission" date="2022-07" db="EMBL/GenBank/DDBJ databases">
        <authorList>
            <person name="Li W.-J."/>
            <person name="Deng Q.-Q."/>
        </authorList>
    </citation>
    <scope>NUCLEOTIDE SEQUENCE [LARGE SCALE GENOMIC DNA]</scope>
    <source>
        <strain evidence="1 2">SYSU M60028</strain>
    </source>
</reference>
<dbReference type="Pfam" id="PF06299">
    <property type="entry name" value="DUF1045"/>
    <property type="match status" value="1"/>
</dbReference>
<evidence type="ECO:0000313" key="2">
    <source>
        <dbReference type="Proteomes" id="UP001205890"/>
    </source>
</evidence>
<evidence type="ECO:0000313" key="1">
    <source>
        <dbReference type="EMBL" id="MCP8937366.1"/>
    </source>
</evidence>
<dbReference type="PIRSF" id="PIRSF033328">
    <property type="entry name" value="Phest_Mll4975"/>
    <property type="match status" value="1"/>
</dbReference>
<sequence length="232" mass="25115">MTSAPRYALYYAPAPEAPLWRFGSSVIGYDAATGADVPLAVPAGWDEPSWRAASDEPRRYGFHATLKAPMRLAAGQDEAALLAAVAAFAARRSAVTLDGLAARPLGRFVALIPAAPSEALQQLAAEVVEAFEPFRAPPTEAELARRLAAGLSPREQEYLARYGYPYVRERFRFHMTLSGPVGEGAGALADVLDRAFRHAVPARPARIDRIAVFRQETPQDRFRILASVELAG</sequence>
<dbReference type="RefSeq" id="WP_254738297.1">
    <property type="nucleotide sequence ID" value="NZ_JANCLU010000002.1"/>
</dbReference>
<keyword evidence="2" id="KW-1185">Reference proteome</keyword>
<accession>A0ABT1L7B2</accession>
<dbReference type="InterPro" id="IPR009389">
    <property type="entry name" value="DUF1045"/>
</dbReference>
<proteinExistence type="predicted"/>
<dbReference type="Gene3D" id="3.90.1140.10">
    <property type="entry name" value="Cyclic phosphodiesterase"/>
    <property type="match status" value="1"/>
</dbReference>
<dbReference type="NCBIfam" id="TIGR03223">
    <property type="entry name" value="Phn_opern_protn"/>
    <property type="match status" value="1"/>
</dbReference>
<protein>
    <submittedName>
        <fullName evidence="1">DUF1045 domain-containing protein</fullName>
    </submittedName>
</protein>
<dbReference type="EMBL" id="JANCLU010000002">
    <property type="protein sequence ID" value="MCP8937366.1"/>
    <property type="molecule type" value="Genomic_DNA"/>
</dbReference>
<comment type="caution">
    <text evidence="1">The sequence shown here is derived from an EMBL/GenBank/DDBJ whole genome shotgun (WGS) entry which is preliminary data.</text>
</comment>
<dbReference type="Proteomes" id="UP001205890">
    <property type="component" value="Unassembled WGS sequence"/>
</dbReference>
<gene>
    <name evidence="1" type="ORF">NK718_02465</name>
</gene>
<name>A0ABT1L7B2_9HYPH</name>